<protein>
    <recommendedName>
        <fullName evidence="4">DUF327 family protein</fullName>
    </recommendedName>
</protein>
<dbReference type="EMBL" id="CP001390">
    <property type="protein sequence ID" value="ACM19940.1"/>
    <property type="molecule type" value="Genomic_DNA"/>
</dbReference>
<dbReference type="SUPFAM" id="SSF158397">
    <property type="entry name" value="TM1646-like"/>
    <property type="match status" value="1"/>
</dbReference>
<dbReference type="InterPro" id="IPR024042">
    <property type="entry name" value="TM1646-like_dom_sf"/>
</dbReference>
<name>B9M5V9_GEODF</name>
<feature type="compositionally biased region" description="Basic and acidic residues" evidence="1">
    <location>
        <begin position="1"/>
        <end position="16"/>
    </location>
</feature>
<evidence type="ECO:0000313" key="3">
    <source>
        <dbReference type="Proteomes" id="UP000007721"/>
    </source>
</evidence>
<reference evidence="2 3" key="1">
    <citation type="submission" date="2009-01" db="EMBL/GenBank/DDBJ databases">
        <title>Complete sequence of Geobacter sp. FRC-32.</title>
        <authorList>
            <consortium name="US DOE Joint Genome Institute"/>
            <person name="Lucas S."/>
            <person name="Copeland A."/>
            <person name="Lapidus A."/>
            <person name="Glavina del Rio T."/>
            <person name="Dalin E."/>
            <person name="Tice H."/>
            <person name="Bruce D."/>
            <person name="Goodwin L."/>
            <person name="Pitluck S."/>
            <person name="Saunders E."/>
            <person name="Brettin T."/>
            <person name="Detter J.C."/>
            <person name="Han C."/>
            <person name="Larimer F."/>
            <person name="Land M."/>
            <person name="Hauser L."/>
            <person name="Kyrpides N."/>
            <person name="Ovchinnikova G."/>
            <person name="Kostka J."/>
            <person name="Richardson P."/>
        </authorList>
    </citation>
    <scope>NUCLEOTIDE SEQUENCE [LARGE SCALE GENOMIC DNA]</scope>
    <source>
        <strain evidence="3">DSM 22248 / JCM 15807 / FRC-32</strain>
    </source>
</reference>
<dbReference type="AlphaFoldDB" id="B9M5V9"/>
<dbReference type="Pfam" id="PF03885">
    <property type="entry name" value="DUF327"/>
    <property type="match status" value="1"/>
</dbReference>
<dbReference type="eggNOG" id="COG1728">
    <property type="taxonomic scope" value="Bacteria"/>
</dbReference>
<dbReference type="OrthoDB" id="5396434at2"/>
<gene>
    <name evidence="2" type="ordered locus">Geob_1582</name>
</gene>
<dbReference type="RefSeq" id="WP_012646669.1">
    <property type="nucleotide sequence ID" value="NC_011979.1"/>
</dbReference>
<dbReference type="KEGG" id="geo:Geob_1582"/>
<sequence length="148" mass="16681">MRINDKPGSRQVDKKNKGVASRKVLESGSSLFAKKLGLISRDAADYAGQLQELKEEIDQAGDSLEKEPTIVNFKIFRSLISAFAKKVTAEAYRLEIEGSPGQRCHEIITIIDREADALYHLIMQEQRNHIKITAQIMKIKGMVVDFHL</sequence>
<evidence type="ECO:0000256" key="1">
    <source>
        <dbReference type="SAM" id="MobiDB-lite"/>
    </source>
</evidence>
<accession>B9M5V9</accession>
<dbReference type="Proteomes" id="UP000007721">
    <property type="component" value="Chromosome"/>
</dbReference>
<dbReference type="Gene3D" id="1.20.120.490">
    <property type="entry name" value="Hypothetical protein TM1646-like domain"/>
    <property type="match status" value="1"/>
</dbReference>
<evidence type="ECO:0000313" key="2">
    <source>
        <dbReference type="EMBL" id="ACM19940.1"/>
    </source>
</evidence>
<organism evidence="2 3">
    <name type="scientific">Geotalea daltonii (strain DSM 22248 / JCM 15807 / FRC-32)</name>
    <name type="common">Geobacter daltonii</name>
    <dbReference type="NCBI Taxonomy" id="316067"/>
    <lineage>
        <taxon>Bacteria</taxon>
        <taxon>Pseudomonadati</taxon>
        <taxon>Thermodesulfobacteriota</taxon>
        <taxon>Desulfuromonadia</taxon>
        <taxon>Geobacterales</taxon>
        <taxon>Geobacteraceae</taxon>
        <taxon>Geotalea</taxon>
    </lineage>
</organism>
<evidence type="ECO:0008006" key="4">
    <source>
        <dbReference type="Google" id="ProtNLM"/>
    </source>
</evidence>
<proteinExistence type="predicted"/>
<dbReference type="InterPro" id="IPR005585">
    <property type="entry name" value="DUF327"/>
</dbReference>
<keyword evidence="3" id="KW-1185">Reference proteome</keyword>
<dbReference type="HOGENOM" id="CLU_147211_0_0_7"/>
<feature type="region of interest" description="Disordered" evidence="1">
    <location>
        <begin position="1"/>
        <end position="21"/>
    </location>
</feature>